<dbReference type="PANTHER" id="PTHR37817">
    <property type="entry name" value="N-ACETYLTRANSFERASE EIS"/>
    <property type="match status" value="1"/>
</dbReference>
<evidence type="ECO:0000256" key="3">
    <source>
        <dbReference type="ARBA" id="ARBA00023315"/>
    </source>
</evidence>
<feature type="binding site" evidence="4">
    <location>
        <begin position="91"/>
        <end position="96"/>
    </location>
    <ligand>
        <name>acetyl-CoA</name>
        <dbReference type="ChEBI" id="CHEBI:57288"/>
    </ligand>
</feature>
<dbReference type="Gene3D" id="3.40.630.30">
    <property type="match status" value="2"/>
</dbReference>
<reference evidence="7" key="1">
    <citation type="submission" date="2016-10" db="EMBL/GenBank/DDBJ databases">
        <authorList>
            <person name="Varghese N."/>
            <person name="Submissions S."/>
        </authorList>
    </citation>
    <scope>NUCLEOTIDE SEQUENCE [LARGE SCALE GENOMIC DNA]</scope>
    <source>
        <strain evidence="7">CGMCC 4.5579</strain>
    </source>
</reference>
<dbReference type="InterPro" id="IPR025559">
    <property type="entry name" value="Eis_dom"/>
</dbReference>
<dbReference type="NCBIfam" id="NF002367">
    <property type="entry name" value="PRK01346.1-4"/>
    <property type="match status" value="1"/>
</dbReference>
<dbReference type="Gene3D" id="3.30.1050.10">
    <property type="entry name" value="SCP2 sterol-binding domain"/>
    <property type="match status" value="1"/>
</dbReference>
<feature type="domain" description="N-acetyltransferase" evidence="5">
    <location>
        <begin position="4"/>
        <end position="152"/>
    </location>
</feature>
<dbReference type="STRING" id="587909.SAMN05421810_10445"/>
<name>A0A1I5UN37_9PSEU</name>
<dbReference type="InterPro" id="IPR016181">
    <property type="entry name" value="Acyl_CoA_acyltransferase"/>
</dbReference>
<dbReference type="InterPro" id="IPR022902">
    <property type="entry name" value="NAcTrfase_Eis"/>
</dbReference>
<evidence type="ECO:0000256" key="2">
    <source>
        <dbReference type="ARBA" id="ARBA00022679"/>
    </source>
</evidence>
<dbReference type="PANTHER" id="PTHR37817:SF1">
    <property type="entry name" value="N-ACETYLTRANSFERASE EIS"/>
    <property type="match status" value="1"/>
</dbReference>
<proteinExistence type="inferred from homology"/>
<dbReference type="Proteomes" id="UP000198727">
    <property type="component" value="Unassembled WGS sequence"/>
</dbReference>
<evidence type="ECO:0000313" key="6">
    <source>
        <dbReference type="EMBL" id="SFP96734.1"/>
    </source>
</evidence>
<evidence type="ECO:0000256" key="1">
    <source>
        <dbReference type="ARBA" id="ARBA00009213"/>
    </source>
</evidence>
<dbReference type="AlphaFoldDB" id="A0A1I5UN37"/>
<dbReference type="Pfam" id="PF13527">
    <property type="entry name" value="Acetyltransf_9"/>
    <property type="match status" value="1"/>
</dbReference>
<dbReference type="GO" id="GO:0030649">
    <property type="term" value="P:aminoglycoside antibiotic catabolic process"/>
    <property type="evidence" value="ECO:0007669"/>
    <property type="project" value="TreeGrafter"/>
</dbReference>
<dbReference type="GO" id="GO:0034069">
    <property type="term" value="F:aminoglycoside N-acetyltransferase activity"/>
    <property type="evidence" value="ECO:0007669"/>
    <property type="project" value="TreeGrafter"/>
</dbReference>
<comment type="subunit">
    <text evidence="4">Homohexamer; trimer of dimers.</text>
</comment>
<accession>A0A1I5UN37</accession>
<dbReference type="InterPro" id="IPR041380">
    <property type="entry name" value="Acetyltransf_17"/>
</dbReference>
<dbReference type="Pfam" id="PF13530">
    <property type="entry name" value="SCP2_2"/>
    <property type="match status" value="1"/>
</dbReference>
<protein>
    <submittedName>
        <fullName evidence="6">Predicted acetyltransferase</fullName>
    </submittedName>
</protein>
<dbReference type="SUPFAM" id="SSF55718">
    <property type="entry name" value="SCP-like"/>
    <property type="match status" value="1"/>
</dbReference>
<feature type="binding site" evidence="4">
    <location>
        <begin position="119"/>
        <end position="120"/>
    </location>
    <ligand>
        <name>acetyl-CoA</name>
        <dbReference type="ChEBI" id="CHEBI:57288"/>
    </ligand>
</feature>
<evidence type="ECO:0000256" key="4">
    <source>
        <dbReference type="HAMAP-Rule" id="MF_01812"/>
    </source>
</evidence>
<dbReference type="RefSeq" id="WP_092530453.1">
    <property type="nucleotide sequence ID" value="NZ_FOWW01000004.1"/>
</dbReference>
<dbReference type="EMBL" id="FOWW01000004">
    <property type="protein sequence ID" value="SFP96734.1"/>
    <property type="molecule type" value="Genomic_DNA"/>
</dbReference>
<dbReference type="OrthoDB" id="8399956at2"/>
<evidence type="ECO:0000313" key="7">
    <source>
        <dbReference type="Proteomes" id="UP000198727"/>
    </source>
</evidence>
<dbReference type="PROSITE" id="PS51186">
    <property type="entry name" value="GNAT"/>
    <property type="match status" value="1"/>
</dbReference>
<dbReference type="SUPFAM" id="SSF55729">
    <property type="entry name" value="Acyl-CoA N-acyltransferases (Nat)"/>
    <property type="match status" value="1"/>
</dbReference>
<dbReference type="HAMAP" id="MF_01812">
    <property type="entry name" value="Eis"/>
    <property type="match status" value="1"/>
</dbReference>
<gene>
    <name evidence="6" type="ORF">SAMN05421810_10445</name>
</gene>
<feature type="active site" description="Proton acceptor; via carboxylate" evidence="4">
    <location>
        <position position="404"/>
    </location>
</feature>
<feature type="binding site" evidence="4">
    <location>
        <begin position="83"/>
        <end position="85"/>
    </location>
    <ligand>
        <name>acetyl-CoA</name>
        <dbReference type="ChEBI" id="CHEBI:57288"/>
    </ligand>
</feature>
<feature type="active site" description="Proton donor" evidence="4">
    <location>
        <position position="124"/>
    </location>
</feature>
<organism evidence="6 7">
    <name type="scientific">Amycolatopsis arida</name>
    <dbReference type="NCBI Taxonomy" id="587909"/>
    <lineage>
        <taxon>Bacteria</taxon>
        <taxon>Bacillati</taxon>
        <taxon>Actinomycetota</taxon>
        <taxon>Actinomycetes</taxon>
        <taxon>Pseudonocardiales</taxon>
        <taxon>Pseudonocardiaceae</taxon>
        <taxon>Amycolatopsis</taxon>
    </lineage>
</organism>
<comment type="similarity">
    <text evidence="1 4">Belongs to the acetyltransferase Eis family.</text>
</comment>
<evidence type="ECO:0000259" key="5">
    <source>
        <dbReference type="PROSITE" id="PS51186"/>
    </source>
</evidence>
<dbReference type="InterPro" id="IPR000182">
    <property type="entry name" value="GNAT_dom"/>
</dbReference>
<keyword evidence="3 4" id="KW-0012">Acyltransferase</keyword>
<dbReference type="InterPro" id="IPR036527">
    <property type="entry name" value="SCP2_sterol-bd_dom_sf"/>
</dbReference>
<dbReference type="InterPro" id="IPR051554">
    <property type="entry name" value="Acetyltransferase_Eis"/>
</dbReference>
<dbReference type="Pfam" id="PF17668">
    <property type="entry name" value="Acetyltransf_17"/>
    <property type="match status" value="1"/>
</dbReference>
<keyword evidence="7" id="KW-1185">Reference proteome</keyword>
<sequence length="404" mass="44207">MVDLVVRPVAEGEERAVFGVLVRALRGTPPDDERWAQRAAAFLAERRFAAFAGDRPVGLTGSMPTRLTVPGGESVRTAAVDGVGVLPGYTRRGLMTRLLTEQLRDCARRGDVLAALHASEATIYGRLGYGIATRVAWLRVDRRAAAPRPDLPRAGEVRLLDPDEALTLPPALYRRAGTRRPGRIDRPAQWWSLRHEARVRDNHLVAVHRDPAGEDDGYVLYRVLERRSFDQPVLGEALEVVDLHAPNAVAAAGLWRYLLSVDLVAEIRVPGRPLDDPLPAMLADPRACQTTNVFDDLWLRLVDVPAALAARGYAPGVPVVLEVTDDQLPASTGRYRVGPDGAARTTDPPQLRLDVETLAMLYLGEWRVSLLADVGRIGVTDPAAPAMADQLFRTPVHPWCGTPF</sequence>
<keyword evidence="2 4" id="KW-0808">Transferase</keyword>